<dbReference type="Proteomes" id="UP000199727">
    <property type="component" value="Unassembled WGS sequence"/>
</dbReference>
<feature type="coiled-coil region" evidence="6">
    <location>
        <begin position="614"/>
        <end position="771"/>
    </location>
</feature>
<accession>A0A854QIL4</accession>
<evidence type="ECO:0000256" key="2">
    <source>
        <dbReference type="ARBA" id="ARBA00004496"/>
    </source>
</evidence>
<feature type="region of interest" description="Disordered" evidence="7">
    <location>
        <begin position="114"/>
        <end position="253"/>
    </location>
</feature>
<evidence type="ECO:0000256" key="6">
    <source>
        <dbReference type="SAM" id="Coils"/>
    </source>
</evidence>
<evidence type="ECO:0000256" key="3">
    <source>
        <dbReference type="ARBA" id="ARBA00022490"/>
    </source>
</evidence>
<dbReference type="EMBL" id="AMKT01000040">
    <property type="protein sequence ID" value="OXG22507.1"/>
    <property type="molecule type" value="Genomic_DNA"/>
</dbReference>
<evidence type="ECO:0000256" key="4">
    <source>
        <dbReference type="ARBA" id="ARBA00023054"/>
    </source>
</evidence>
<evidence type="ECO:0000256" key="7">
    <source>
        <dbReference type="SAM" id="MobiDB-lite"/>
    </source>
</evidence>
<feature type="region of interest" description="Disordered" evidence="7">
    <location>
        <begin position="564"/>
        <end position="603"/>
    </location>
</feature>
<keyword evidence="3" id="KW-0963">Cytoplasm</keyword>
<name>A0A854QIL4_CRYNE</name>
<reference evidence="9 10" key="1">
    <citation type="submission" date="2017-06" db="EMBL/GenBank/DDBJ databases">
        <title>Global population genomics of the pathogenic fungus Cryptococcus neoformans var. grubii.</title>
        <authorList>
            <person name="Cuomo C."/>
            <person name="Litvintseva A."/>
            <person name="Chen Y."/>
            <person name="Young S."/>
            <person name="Zeng Q."/>
            <person name="Chapman S."/>
            <person name="Gujja S."/>
            <person name="Saif S."/>
            <person name="Birren B."/>
        </authorList>
    </citation>
    <scope>NUCLEOTIDE SEQUENCE [LARGE SCALE GENOMIC DNA]</scope>
    <source>
        <strain evidence="9 10">Tu259-1</strain>
    </source>
</reference>
<keyword evidence="4 6" id="KW-0175">Coiled coil</keyword>
<feature type="coiled-coil region" evidence="6">
    <location>
        <begin position="379"/>
        <end position="459"/>
    </location>
</feature>
<dbReference type="InterPro" id="IPR000237">
    <property type="entry name" value="GRIP_dom"/>
</dbReference>
<keyword evidence="5" id="KW-0472">Membrane</keyword>
<feature type="region of interest" description="Disordered" evidence="7">
    <location>
        <begin position="31"/>
        <end position="75"/>
    </location>
</feature>
<feature type="compositionally biased region" description="Low complexity" evidence="7">
    <location>
        <begin position="138"/>
        <end position="152"/>
    </location>
</feature>
<feature type="compositionally biased region" description="Polar residues" evidence="7">
    <location>
        <begin position="590"/>
        <end position="600"/>
    </location>
</feature>
<organism evidence="9 10">
    <name type="scientific">Cryptococcus neoformans Tu259-1</name>
    <dbReference type="NCBI Taxonomy" id="1230072"/>
    <lineage>
        <taxon>Eukaryota</taxon>
        <taxon>Fungi</taxon>
        <taxon>Dikarya</taxon>
        <taxon>Basidiomycota</taxon>
        <taxon>Agaricomycotina</taxon>
        <taxon>Tremellomycetes</taxon>
        <taxon>Tremellales</taxon>
        <taxon>Cryptococcaceae</taxon>
        <taxon>Cryptococcus</taxon>
        <taxon>Cryptococcus neoformans species complex</taxon>
    </lineage>
</organism>
<feature type="domain" description="GRIP" evidence="8">
    <location>
        <begin position="831"/>
        <end position="879"/>
    </location>
</feature>
<dbReference type="Pfam" id="PF01465">
    <property type="entry name" value="GRIP"/>
    <property type="match status" value="1"/>
</dbReference>
<comment type="subcellular location">
    <subcellularLocation>
        <location evidence="2">Cytoplasm</location>
    </subcellularLocation>
    <subcellularLocation>
        <location evidence="1">Endomembrane system</location>
        <topology evidence="1">Peripheral membrane protein</topology>
    </subcellularLocation>
</comment>
<sequence length="882" mass="98447">MFAVSLQDRLKAAVNSLEATGSSLQARALNANQHPQDTRGSSRQDAISANLPPVSSSPPFPHSSNNKQDVRSKSVPVSLNQAAYTGATTTQLAENALSGLRKSFQFGRSSLDLPDSVGISSSLPTTPSGQGVKDIDLPSPSASVPAEPSASAGKSPAVSFLEIPDATDGPTEIHTPSTTMKELFPRDPMSIPLPPSPLLSSILPSPEADPLGASTSDGGVDEGTIPGHKKLNNIEEPSIDQNEKDLNQPDEEMASTDVKKLTDLERRYDDLSNRFTNLLTQTHQANKIFKELTRLESGINDAEALEGWVRMMVGKVEMMGTEMKRLQDNLTLQDSRIEELRDTHRLESASQNELISKLRSELSESQSKLSTYSSTAATVTQLRADLAKTQTQAKEEEEKRIKAISLLKTVRLKLVKAEKEKEELEKDRASERAERSRLNEEMEKMKIEKEKEVSSLKKGFEREMAGGKERYEKELKDKKASWELEMITTKAAHAKELSQKSTKISGLEAIIKELNTNKQTIHALLQSKQAEAESARAEMEEMQTKSKELEFQLREANERCSLLEDSLRDDGAGRGGPVGLTVPETRRDSLSPSRNNSLPGTSPMEIQRLLAESESRAESKLSDLRARIRSLECERNELEEEWAAKMQERVKELEKMRRVLLDKEKEHARSLEGLRERESRIQEVEQKTRELEAEISRMKLRVEEVEGDKAVASESERTAREELSSLQHELVDLHSQLDDSKSHISFLKSTNKTLRDEMRKIQSSVQLMEKQRNPGVGYWAAAAGQRSSMVSSPMSNVNVDSPALGRKSVESIRTTAGTEIGSELGESKRTPEEEDVNLEYLRNVILQFLEHKEMRPNLIRVMSVILRFTPQELRRLNAKLLS</sequence>
<dbReference type="PANTHER" id="PTHR23157">
    <property type="entry name" value="GRIP AND COILED-COIL DOMAIN-CONTAINING PROTEIN 1"/>
    <property type="match status" value="1"/>
</dbReference>
<evidence type="ECO:0000259" key="8">
    <source>
        <dbReference type="PROSITE" id="PS50913"/>
    </source>
</evidence>
<protein>
    <recommendedName>
        <fullName evidence="8">GRIP domain-containing protein</fullName>
    </recommendedName>
</protein>
<dbReference type="PROSITE" id="PS50913">
    <property type="entry name" value="GRIP"/>
    <property type="match status" value="1"/>
</dbReference>
<proteinExistence type="predicted"/>
<dbReference type="OrthoDB" id="1926336at2759"/>
<dbReference type="PANTHER" id="PTHR23157:SF25">
    <property type="entry name" value="GRIP AND COILED-COIL DOMAIN-CONTAINING PROTEIN 1"/>
    <property type="match status" value="1"/>
</dbReference>
<feature type="compositionally biased region" description="Polar residues" evidence="7">
    <location>
        <begin position="118"/>
        <end position="129"/>
    </location>
</feature>
<gene>
    <name evidence="9" type="ORF">C361_03170</name>
</gene>
<dbReference type="AlphaFoldDB" id="A0A854QIL4"/>
<dbReference type="Gene3D" id="1.10.220.60">
    <property type="entry name" value="GRIP domain"/>
    <property type="match status" value="1"/>
</dbReference>
<comment type="caution">
    <text evidence="9">The sequence shown here is derived from an EMBL/GenBank/DDBJ whole genome shotgun (WGS) entry which is preliminary data.</text>
</comment>
<evidence type="ECO:0000313" key="10">
    <source>
        <dbReference type="Proteomes" id="UP000199727"/>
    </source>
</evidence>
<dbReference type="GO" id="GO:0005794">
    <property type="term" value="C:Golgi apparatus"/>
    <property type="evidence" value="ECO:0007669"/>
    <property type="project" value="TreeGrafter"/>
</dbReference>
<evidence type="ECO:0000256" key="1">
    <source>
        <dbReference type="ARBA" id="ARBA00004184"/>
    </source>
</evidence>
<evidence type="ECO:0000256" key="5">
    <source>
        <dbReference type="ARBA" id="ARBA00023136"/>
    </source>
</evidence>
<dbReference type="SMART" id="SM00755">
    <property type="entry name" value="Grip"/>
    <property type="match status" value="1"/>
</dbReference>
<dbReference type="InterPro" id="IPR051952">
    <property type="entry name" value="Golgi-autophagy_related"/>
</dbReference>
<evidence type="ECO:0000313" key="9">
    <source>
        <dbReference type="EMBL" id="OXG22507.1"/>
    </source>
</evidence>